<feature type="transmembrane region" description="Helical" evidence="11">
    <location>
        <begin position="41"/>
        <end position="57"/>
    </location>
</feature>
<dbReference type="EC" id="3.4.24.-" evidence="11"/>
<keyword evidence="4 11" id="KW-0812">Transmembrane</keyword>
<keyword evidence="7 11" id="KW-0862">Zinc</keyword>
<keyword evidence="8 11" id="KW-1133">Transmembrane helix</keyword>
<evidence type="ECO:0000256" key="4">
    <source>
        <dbReference type="ARBA" id="ARBA00022692"/>
    </source>
</evidence>
<gene>
    <name evidence="11 13" type="primary">htpX</name>
    <name evidence="13" type="ORF">GTW20_02960</name>
</gene>
<keyword evidence="9 11" id="KW-0482">Metalloprotease</keyword>
<dbReference type="GO" id="GO:0008270">
    <property type="term" value="F:zinc ion binding"/>
    <property type="evidence" value="ECO:0007669"/>
    <property type="project" value="UniProtKB-UniRule"/>
</dbReference>
<dbReference type="CDD" id="cd07327">
    <property type="entry name" value="M48B_HtpX_like"/>
    <property type="match status" value="1"/>
</dbReference>
<dbReference type="NCBIfam" id="NF002669">
    <property type="entry name" value="PRK02391.1"/>
    <property type="match status" value="1"/>
</dbReference>
<dbReference type="HAMAP" id="MF_00188">
    <property type="entry name" value="Pept_M48_protease_HtpX"/>
    <property type="match status" value="1"/>
</dbReference>
<dbReference type="Gene3D" id="3.30.2010.10">
    <property type="entry name" value="Metalloproteases ('zincins'), catalytic domain"/>
    <property type="match status" value="1"/>
</dbReference>
<keyword evidence="2 11" id="KW-1003">Cell membrane</keyword>
<evidence type="ECO:0000313" key="14">
    <source>
        <dbReference type="Proteomes" id="UP000467124"/>
    </source>
</evidence>
<comment type="cofactor">
    <cofactor evidence="11">
        <name>Zn(2+)</name>
        <dbReference type="ChEBI" id="CHEBI:29105"/>
    </cofactor>
    <text evidence="11">Binds 1 zinc ion per subunit.</text>
</comment>
<comment type="subcellular location">
    <subcellularLocation>
        <location evidence="11">Cell membrane</location>
        <topology evidence="11">Multi-pass membrane protein</topology>
    </subcellularLocation>
</comment>
<evidence type="ECO:0000256" key="7">
    <source>
        <dbReference type="ARBA" id="ARBA00022833"/>
    </source>
</evidence>
<comment type="similarity">
    <text evidence="1 11">Belongs to the peptidase M48B family.</text>
</comment>
<evidence type="ECO:0000256" key="6">
    <source>
        <dbReference type="ARBA" id="ARBA00022801"/>
    </source>
</evidence>
<evidence type="ECO:0000256" key="8">
    <source>
        <dbReference type="ARBA" id="ARBA00022989"/>
    </source>
</evidence>
<dbReference type="PANTHER" id="PTHR43221">
    <property type="entry name" value="PROTEASE HTPX"/>
    <property type="match status" value="1"/>
</dbReference>
<comment type="caution">
    <text evidence="13">The sequence shown here is derived from an EMBL/GenBank/DDBJ whole genome shotgun (WGS) entry which is preliminary data.</text>
</comment>
<evidence type="ECO:0000256" key="9">
    <source>
        <dbReference type="ARBA" id="ARBA00023049"/>
    </source>
</evidence>
<dbReference type="EMBL" id="WWHY01000001">
    <property type="protein sequence ID" value="MYR31259.1"/>
    <property type="molecule type" value="Genomic_DNA"/>
</dbReference>
<accession>A0A7K2IMR9</accession>
<feature type="binding site" evidence="11">
    <location>
        <position position="222"/>
    </location>
    <ligand>
        <name>Zn(2+)</name>
        <dbReference type="ChEBI" id="CHEBI:29105"/>
        <note>catalytic</note>
    </ligand>
</feature>
<dbReference type="GO" id="GO:0005886">
    <property type="term" value="C:plasma membrane"/>
    <property type="evidence" value="ECO:0007669"/>
    <property type="project" value="UniProtKB-SubCell"/>
</dbReference>
<evidence type="ECO:0000256" key="10">
    <source>
        <dbReference type="ARBA" id="ARBA00023136"/>
    </source>
</evidence>
<name>A0A7K2IMR9_9ACTN</name>
<feature type="transmembrane region" description="Helical" evidence="11">
    <location>
        <begin position="192"/>
        <end position="213"/>
    </location>
</feature>
<keyword evidence="6 11" id="KW-0378">Hydrolase</keyword>
<proteinExistence type="inferred from homology"/>
<feature type="binding site" evidence="11">
    <location>
        <position position="141"/>
    </location>
    <ligand>
        <name>Zn(2+)</name>
        <dbReference type="ChEBI" id="CHEBI:29105"/>
        <note>catalytic</note>
    </ligand>
</feature>
<keyword evidence="5 11" id="KW-0479">Metal-binding</keyword>
<dbReference type="InterPro" id="IPR050083">
    <property type="entry name" value="HtpX_protease"/>
</dbReference>
<feature type="domain" description="Peptidase M48" evidence="12">
    <location>
        <begin position="74"/>
        <end position="299"/>
    </location>
</feature>
<dbReference type="InterPro" id="IPR022919">
    <property type="entry name" value="Pept_M48_protease_HtpX"/>
</dbReference>
<dbReference type="AlphaFoldDB" id="A0A7K2IMR9"/>
<feature type="binding site" evidence="11">
    <location>
        <position position="145"/>
    </location>
    <ligand>
        <name>Zn(2+)</name>
        <dbReference type="ChEBI" id="CHEBI:29105"/>
        <note>catalytic</note>
    </ligand>
</feature>
<reference evidence="13 14" key="1">
    <citation type="journal article" date="2019" name="Nat. Commun.">
        <title>The antimicrobial potential of Streptomyces from insect microbiomes.</title>
        <authorList>
            <person name="Chevrette M.G."/>
            <person name="Carlson C.M."/>
            <person name="Ortega H.E."/>
            <person name="Thomas C."/>
            <person name="Ananiev G.E."/>
            <person name="Barns K.J."/>
            <person name="Book A.J."/>
            <person name="Cagnazzo J."/>
            <person name="Carlos C."/>
            <person name="Flanigan W."/>
            <person name="Grubbs K.J."/>
            <person name="Horn H.A."/>
            <person name="Hoffmann F.M."/>
            <person name="Klassen J.L."/>
            <person name="Knack J.J."/>
            <person name="Lewin G.R."/>
            <person name="McDonald B.R."/>
            <person name="Muller L."/>
            <person name="Melo W.G.P."/>
            <person name="Pinto-Tomas A.A."/>
            <person name="Schmitz A."/>
            <person name="Wendt-Pienkowski E."/>
            <person name="Wildman S."/>
            <person name="Zhao M."/>
            <person name="Zhang F."/>
            <person name="Bugni T.S."/>
            <person name="Andes D.R."/>
            <person name="Pupo M.T."/>
            <person name="Currie C.R."/>
        </authorList>
    </citation>
    <scope>NUCLEOTIDE SEQUENCE [LARGE SCALE GENOMIC DNA]</scope>
    <source>
        <strain evidence="13 14">SID5840</strain>
    </source>
</reference>
<dbReference type="GO" id="GO:0006508">
    <property type="term" value="P:proteolysis"/>
    <property type="evidence" value="ECO:0007669"/>
    <property type="project" value="UniProtKB-KW"/>
</dbReference>
<evidence type="ECO:0000256" key="11">
    <source>
        <dbReference type="HAMAP-Rule" id="MF_00188"/>
    </source>
</evidence>
<dbReference type="Proteomes" id="UP000467124">
    <property type="component" value="Unassembled WGS sequence"/>
</dbReference>
<keyword evidence="10 11" id="KW-0472">Membrane</keyword>
<sequence length="308" mass="33017">MAGSKFRPDRGLTARMVMTMFLLVLVYVAFIVGLVLAGLDIWLVIVLVAAFALFSYFSSDKIAMFSMGAKEVTPQQAPELHALVDRLCAMADMPKPRVGIADTDVPNAFATGHNEKSAVICVTTGLMRRLEGPELEAVLAHELSHVAHRDVTVMTIAGFLGIVAGFLTQAGLRFAMFAGPAGGRGNNNGPAPAVVALLVVLVSAVAWALSFLLTRALSRYRELSADRAAAYLTGRPSMLGSALSKITGDMARIPTRDLRQVEPFNAFFFAPAFAKKGFSMNQLIATHPPVEQRLAQLSDISRQLGRGA</sequence>
<evidence type="ECO:0000256" key="3">
    <source>
        <dbReference type="ARBA" id="ARBA00022670"/>
    </source>
</evidence>
<organism evidence="13 14">
    <name type="scientific">Nocardiopsis alba</name>
    <dbReference type="NCBI Taxonomy" id="53437"/>
    <lineage>
        <taxon>Bacteria</taxon>
        <taxon>Bacillati</taxon>
        <taxon>Actinomycetota</taxon>
        <taxon>Actinomycetes</taxon>
        <taxon>Streptosporangiales</taxon>
        <taxon>Nocardiopsidaceae</taxon>
        <taxon>Nocardiopsis</taxon>
    </lineage>
</organism>
<feature type="transmembrane region" description="Helical" evidence="11">
    <location>
        <begin position="151"/>
        <end position="172"/>
    </location>
</feature>
<evidence type="ECO:0000256" key="2">
    <source>
        <dbReference type="ARBA" id="ARBA00022475"/>
    </source>
</evidence>
<dbReference type="RefSeq" id="WP_161110192.1">
    <property type="nucleotide sequence ID" value="NZ_JBEYGQ010000016.1"/>
</dbReference>
<evidence type="ECO:0000313" key="13">
    <source>
        <dbReference type="EMBL" id="MYR31259.1"/>
    </source>
</evidence>
<evidence type="ECO:0000256" key="5">
    <source>
        <dbReference type="ARBA" id="ARBA00022723"/>
    </source>
</evidence>
<evidence type="ECO:0000256" key="1">
    <source>
        <dbReference type="ARBA" id="ARBA00009779"/>
    </source>
</evidence>
<dbReference type="GO" id="GO:0004222">
    <property type="term" value="F:metalloendopeptidase activity"/>
    <property type="evidence" value="ECO:0007669"/>
    <property type="project" value="UniProtKB-UniRule"/>
</dbReference>
<protein>
    <recommendedName>
        <fullName evidence="11">Protease HtpX homolog</fullName>
        <ecNumber evidence="11">3.4.24.-</ecNumber>
    </recommendedName>
</protein>
<dbReference type="InterPro" id="IPR001915">
    <property type="entry name" value="Peptidase_M48"/>
</dbReference>
<dbReference type="Pfam" id="PF01435">
    <property type="entry name" value="Peptidase_M48"/>
    <property type="match status" value="1"/>
</dbReference>
<dbReference type="PANTHER" id="PTHR43221:SF2">
    <property type="entry name" value="PROTEASE HTPX HOMOLOG"/>
    <property type="match status" value="1"/>
</dbReference>
<keyword evidence="3 11" id="KW-0645">Protease</keyword>
<feature type="transmembrane region" description="Helical" evidence="11">
    <location>
        <begin position="12"/>
        <end position="35"/>
    </location>
</feature>
<feature type="active site" evidence="11">
    <location>
        <position position="142"/>
    </location>
</feature>
<evidence type="ECO:0000259" key="12">
    <source>
        <dbReference type="Pfam" id="PF01435"/>
    </source>
</evidence>